<proteinExistence type="predicted"/>
<dbReference type="InterPro" id="IPR043128">
    <property type="entry name" value="Rev_trsase/Diguanyl_cyclase"/>
</dbReference>
<dbReference type="GO" id="GO:0052621">
    <property type="term" value="F:diguanylate cyclase activity"/>
    <property type="evidence" value="ECO:0007669"/>
    <property type="project" value="UniProtKB-EC"/>
</dbReference>
<dbReference type="PANTHER" id="PTHR45138:SF9">
    <property type="entry name" value="DIGUANYLATE CYCLASE DGCM-RELATED"/>
    <property type="match status" value="1"/>
</dbReference>
<evidence type="ECO:0000259" key="4">
    <source>
        <dbReference type="PROSITE" id="PS50887"/>
    </source>
</evidence>
<dbReference type="EC" id="2.7.7.65" evidence="2"/>
<comment type="catalytic activity">
    <reaction evidence="3">
        <text>2 GTP = 3',3'-c-di-GMP + 2 diphosphate</text>
        <dbReference type="Rhea" id="RHEA:24898"/>
        <dbReference type="ChEBI" id="CHEBI:33019"/>
        <dbReference type="ChEBI" id="CHEBI:37565"/>
        <dbReference type="ChEBI" id="CHEBI:58805"/>
        <dbReference type="EC" id="2.7.7.65"/>
    </reaction>
</comment>
<dbReference type="Proteomes" id="UP000004931">
    <property type="component" value="Unassembled WGS sequence"/>
</dbReference>
<evidence type="ECO:0000313" key="5">
    <source>
        <dbReference type="EMBL" id="EAW31278.1"/>
    </source>
</evidence>
<sequence length="201" mass="23056">MIYDDLTVALVFVSFYKFLAIYNKEIALREHELEILTRIDPLTNISNRRAFYEVAGKLLSGFKRNKLPLSLLLFDVDNFKKINDVYGHRYGDVVLKTLANEVRHSIRTTDCFARFGGEEFIIIFPQINADELLLISEKIRHVLQNSEVKTDKGDLINYTVSIGATTFRETDGNLDMVIQRADEAMYEAKKGGRNRVILETG</sequence>
<dbReference type="NCBIfam" id="TIGR00254">
    <property type="entry name" value="GGDEF"/>
    <property type="match status" value="1"/>
</dbReference>
<dbReference type="FunFam" id="3.30.70.270:FF:000001">
    <property type="entry name" value="Diguanylate cyclase domain protein"/>
    <property type="match status" value="1"/>
</dbReference>
<dbReference type="STRING" id="247633.GP2143_04118"/>
<evidence type="ECO:0000256" key="2">
    <source>
        <dbReference type="ARBA" id="ARBA00012528"/>
    </source>
</evidence>
<dbReference type="eggNOG" id="COG3706">
    <property type="taxonomic scope" value="Bacteria"/>
</dbReference>
<dbReference type="InterPro" id="IPR000160">
    <property type="entry name" value="GGDEF_dom"/>
</dbReference>
<dbReference type="InterPro" id="IPR050469">
    <property type="entry name" value="Diguanylate_Cyclase"/>
</dbReference>
<evidence type="ECO:0000313" key="6">
    <source>
        <dbReference type="Proteomes" id="UP000004931"/>
    </source>
</evidence>
<comment type="caution">
    <text evidence="5">The sequence shown here is derived from an EMBL/GenBank/DDBJ whole genome shotgun (WGS) entry which is preliminary data.</text>
</comment>
<gene>
    <name evidence="5" type="ORF">GP2143_04118</name>
</gene>
<reference evidence="5 6" key="1">
    <citation type="journal article" date="2010" name="J. Bacteriol.">
        <title>Genome sequence of the oligotrophic marine Gammaproteobacterium HTCC2143, isolated from the Oregon Coast.</title>
        <authorList>
            <person name="Oh H.M."/>
            <person name="Kang I."/>
            <person name="Ferriera S."/>
            <person name="Giovannoni S.J."/>
            <person name="Cho J.C."/>
        </authorList>
    </citation>
    <scope>NUCLEOTIDE SEQUENCE [LARGE SCALE GENOMIC DNA]</scope>
    <source>
        <strain evidence="5 6">HTCC2143</strain>
    </source>
</reference>
<protein>
    <recommendedName>
        <fullName evidence="2">diguanylate cyclase</fullName>
        <ecNumber evidence="2">2.7.7.65</ecNumber>
    </recommendedName>
</protein>
<organism evidence="5 6">
    <name type="scientific">marine gamma proteobacterium HTCC2143</name>
    <dbReference type="NCBI Taxonomy" id="247633"/>
    <lineage>
        <taxon>Bacteria</taxon>
        <taxon>Pseudomonadati</taxon>
        <taxon>Pseudomonadota</taxon>
        <taxon>Gammaproteobacteria</taxon>
        <taxon>Cellvibrionales</taxon>
        <taxon>Spongiibacteraceae</taxon>
        <taxon>BD1-7 clade</taxon>
    </lineage>
</organism>
<dbReference type="PANTHER" id="PTHR45138">
    <property type="entry name" value="REGULATORY COMPONENTS OF SENSORY TRANSDUCTION SYSTEM"/>
    <property type="match status" value="1"/>
</dbReference>
<dbReference type="PROSITE" id="PS50887">
    <property type="entry name" value="GGDEF"/>
    <property type="match status" value="1"/>
</dbReference>
<dbReference type="SMART" id="SM00267">
    <property type="entry name" value="GGDEF"/>
    <property type="match status" value="1"/>
</dbReference>
<dbReference type="CDD" id="cd01949">
    <property type="entry name" value="GGDEF"/>
    <property type="match status" value="1"/>
</dbReference>
<name>A0YDH5_9GAMM</name>
<dbReference type="Gene3D" id="3.30.70.270">
    <property type="match status" value="1"/>
</dbReference>
<keyword evidence="6" id="KW-1185">Reference proteome</keyword>
<dbReference type="AlphaFoldDB" id="A0YDH5"/>
<evidence type="ECO:0000256" key="1">
    <source>
        <dbReference type="ARBA" id="ARBA00001946"/>
    </source>
</evidence>
<dbReference type="EMBL" id="AAVT01000004">
    <property type="protein sequence ID" value="EAW31278.1"/>
    <property type="molecule type" value="Genomic_DNA"/>
</dbReference>
<dbReference type="InterPro" id="IPR029787">
    <property type="entry name" value="Nucleotide_cyclase"/>
</dbReference>
<comment type="cofactor">
    <cofactor evidence="1">
        <name>Mg(2+)</name>
        <dbReference type="ChEBI" id="CHEBI:18420"/>
    </cofactor>
</comment>
<accession>A0YDH5</accession>
<dbReference type="Pfam" id="PF00990">
    <property type="entry name" value="GGDEF"/>
    <property type="match status" value="1"/>
</dbReference>
<dbReference type="SUPFAM" id="SSF55073">
    <property type="entry name" value="Nucleotide cyclase"/>
    <property type="match status" value="1"/>
</dbReference>
<evidence type="ECO:0000256" key="3">
    <source>
        <dbReference type="ARBA" id="ARBA00034247"/>
    </source>
</evidence>
<feature type="domain" description="GGDEF" evidence="4">
    <location>
        <begin position="67"/>
        <end position="201"/>
    </location>
</feature>
<dbReference type="OrthoDB" id="9812260at2"/>